<reference evidence="2" key="1">
    <citation type="submission" date="2018-07" db="EMBL/GenBank/DDBJ databases">
        <title>Genome sequence of Erythrobacter strain YH-07, an antagonistic bacterium isolated from Yellow Sea.</title>
        <authorList>
            <person name="Tang T."/>
            <person name="Liu Q."/>
            <person name="Sun X."/>
        </authorList>
    </citation>
    <scope>NUCLEOTIDE SEQUENCE [LARGE SCALE GENOMIC DNA]</scope>
    <source>
        <strain evidence="2">YH-07</strain>
    </source>
</reference>
<evidence type="ECO:0000313" key="1">
    <source>
        <dbReference type="EMBL" id="AXK42825.1"/>
    </source>
</evidence>
<evidence type="ECO:0000313" key="2">
    <source>
        <dbReference type="Proteomes" id="UP000254508"/>
    </source>
</evidence>
<name>A0A345YFX3_9SPHN</name>
<protein>
    <submittedName>
        <fullName evidence="1">Uncharacterized protein</fullName>
    </submittedName>
</protein>
<sequence length="91" mass="10510">MERPHGKCLDASEIVGVSDRGSRLVIYLRDRQIITAKLEKACSPRDFYLGFYVERSDDGKLCVDRDRLMSRAGARCRISKFNRLVTSNRDR</sequence>
<dbReference type="OrthoDB" id="7596012at2"/>
<dbReference type="KEGG" id="err:DVR09_11240"/>
<proteinExistence type="predicted"/>
<accession>A0A345YFX3</accession>
<keyword evidence="2" id="KW-1185">Reference proteome</keyword>
<organism evidence="1 2">
    <name type="scientific">Erythrobacter aureus</name>
    <dbReference type="NCBI Taxonomy" id="2182384"/>
    <lineage>
        <taxon>Bacteria</taxon>
        <taxon>Pseudomonadati</taxon>
        <taxon>Pseudomonadota</taxon>
        <taxon>Alphaproteobacteria</taxon>
        <taxon>Sphingomonadales</taxon>
        <taxon>Erythrobacteraceae</taxon>
        <taxon>Erythrobacter/Porphyrobacter group</taxon>
        <taxon>Erythrobacter</taxon>
    </lineage>
</organism>
<dbReference type="AlphaFoldDB" id="A0A345YFX3"/>
<gene>
    <name evidence="1" type="ORF">DVR09_11240</name>
</gene>
<dbReference type="Proteomes" id="UP000254508">
    <property type="component" value="Chromosome"/>
</dbReference>
<dbReference type="EMBL" id="CP031357">
    <property type="protein sequence ID" value="AXK42825.1"/>
    <property type="molecule type" value="Genomic_DNA"/>
</dbReference>